<feature type="non-terminal residue" evidence="1">
    <location>
        <position position="107"/>
    </location>
</feature>
<feature type="non-terminal residue" evidence="1">
    <location>
        <position position="1"/>
    </location>
</feature>
<keyword evidence="2" id="KW-1185">Reference proteome</keyword>
<name>A0AAV2QP98_MEGNR</name>
<protein>
    <submittedName>
        <fullName evidence="1">Uncharacterized protein</fullName>
    </submittedName>
</protein>
<evidence type="ECO:0000313" key="1">
    <source>
        <dbReference type="EMBL" id="CAL4092363.1"/>
    </source>
</evidence>
<dbReference type="AlphaFoldDB" id="A0AAV2QP98"/>
<evidence type="ECO:0000313" key="2">
    <source>
        <dbReference type="Proteomes" id="UP001497623"/>
    </source>
</evidence>
<organism evidence="1 2">
    <name type="scientific">Meganyctiphanes norvegica</name>
    <name type="common">Northern krill</name>
    <name type="synonym">Thysanopoda norvegica</name>
    <dbReference type="NCBI Taxonomy" id="48144"/>
    <lineage>
        <taxon>Eukaryota</taxon>
        <taxon>Metazoa</taxon>
        <taxon>Ecdysozoa</taxon>
        <taxon>Arthropoda</taxon>
        <taxon>Crustacea</taxon>
        <taxon>Multicrustacea</taxon>
        <taxon>Malacostraca</taxon>
        <taxon>Eumalacostraca</taxon>
        <taxon>Eucarida</taxon>
        <taxon>Euphausiacea</taxon>
        <taxon>Euphausiidae</taxon>
        <taxon>Meganyctiphanes</taxon>
    </lineage>
</organism>
<proteinExistence type="predicted"/>
<dbReference type="Proteomes" id="UP001497623">
    <property type="component" value="Unassembled WGS sequence"/>
</dbReference>
<comment type="caution">
    <text evidence="1">The sequence shown here is derived from an EMBL/GenBank/DDBJ whole genome shotgun (WGS) entry which is preliminary data.</text>
</comment>
<sequence>DYLVHHSDDAITESPVPEIVAANSKDGDHIVPQPDDTITENPFLENVVTIKNEDTIASSTIVPVVEPTDAPKTKTGSRILFLAPVVGYSHTLDYLGVAETLASNGHQ</sequence>
<accession>A0AAV2QP98</accession>
<reference evidence="1 2" key="1">
    <citation type="submission" date="2024-05" db="EMBL/GenBank/DDBJ databases">
        <authorList>
            <person name="Wallberg A."/>
        </authorList>
    </citation>
    <scope>NUCLEOTIDE SEQUENCE [LARGE SCALE GENOMIC DNA]</scope>
</reference>
<dbReference type="EMBL" id="CAXKWB010008773">
    <property type="protein sequence ID" value="CAL4092363.1"/>
    <property type="molecule type" value="Genomic_DNA"/>
</dbReference>
<gene>
    <name evidence="1" type="ORF">MNOR_LOCUS14573</name>
</gene>